<dbReference type="RefSeq" id="WP_382390274.1">
    <property type="nucleotide sequence ID" value="NZ_JBHUNA010000003.1"/>
</dbReference>
<keyword evidence="3" id="KW-1185">Reference proteome</keyword>
<accession>A0ABW5V1Q9</accession>
<proteinExistence type="predicted"/>
<evidence type="ECO:0000313" key="3">
    <source>
        <dbReference type="Proteomes" id="UP001597502"/>
    </source>
</evidence>
<reference evidence="3" key="1">
    <citation type="journal article" date="2019" name="Int. J. Syst. Evol. Microbiol.">
        <title>The Global Catalogue of Microorganisms (GCM) 10K type strain sequencing project: providing services to taxonomists for standard genome sequencing and annotation.</title>
        <authorList>
            <consortium name="The Broad Institute Genomics Platform"/>
            <consortium name="The Broad Institute Genome Sequencing Center for Infectious Disease"/>
            <person name="Wu L."/>
            <person name="Ma J."/>
        </authorList>
    </citation>
    <scope>NUCLEOTIDE SEQUENCE [LARGE SCALE GENOMIC DNA]</scope>
    <source>
        <strain evidence="3">TISTR 1535</strain>
    </source>
</reference>
<sequence>MDKKKNKRINSDVVAPGIDPDDSYGKHASKAEIEKGESTKVTRLTYDEYDPSGDEGGGVDGDY</sequence>
<dbReference type="Proteomes" id="UP001597502">
    <property type="component" value="Unassembled WGS sequence"/>
</dbReference>
<gene>
    <name evidence="2" type="ORF">ACFSUO_01265</name>
</gene>
<comment type="caution">
    <text evidence="2">The sequence shown here is derived from an EMBL/GenBank/DDBJ whole genome shotgun (WGS) entry which is preliminary data.</text>
</comment>
<organism evidence="2 3">
    <name type="scientific">Lentibacillus juripiscarius</name>
    <dbReference type="NCBI Taxonomy" id="257446"/>
    <lineage>
        <taxon>Bacteria</taxon>
        <taxon>Bacillati</taxon>
        <taxon>Bacillota</taxon>
        <taxon>Bacilli</taxon>
        <taxon>Bacillales</taxon>
        <taxon>Bacillaceae</taxon>
        <taxon>Lentibacillus</taxon>
    </lineage>
</organism>
<protein>
    <recommendedName>
        <fullName evidence="4">DUF4025 domain-containing protein</fullName>
    </recommendedName>
</protein>
<feature type="compositionally biased region" description="Gly residues" evidence="1">
    <location>
        <begin position="54"/>
        <end position="63"/>
    </location>
</feature>
<feature type="compositionally biased region" description="Basic and acidic residues" evidence="1">
    <location>
        <begin position="23"/>
        <end position="40"/>
    </location>
</feature>
<name>A0ABW5V1Q9_9BACI</name>
<evidence type="ECO:0008006" key="4">
    <source>
        <dbReference type="Google" id="ProtNLM"/>
    </source>
</evidence>
<dbReference type="EMBL" id="JBHUNA010000003">
    <property type="protein sequence ID" value="MFD2759615.1"/>
    <property type="molecule type" value="Genomic_DNA"/>
</dbReference>
<evidence type="ECO:0000313" key="2">
    <source>
        <dbReference type="EMBL" id="MFD2759615.1"/>
    </source>
</evidence>
<feature type="region of interest" description="Disordered" evidence="1">
    <location>
        <begin position="1"/>
        <end position="63"/>
    </location>
</feature>
<evidence type="ECO:0000256" key="1">
    <source>
        <dbReference type="SAM" id="MobiDB-lite"/>
    </source>
</evidence>